<sequence length="183" mass="20716">MQKNDITPFLSTINRYIAAKDNNKPHLLSQVFTQQATLSMQVNTDGISFPSEVVGRHAISDVLVSQFNQTYENIYTFCLSDSIDRNGSLLACKWLVAMTEKESGNLKVGCGHYDWEFQSEDGSSVKKLSITIRHMFTLDFQNTAHFLHGLSELPYPWCFSSSARIEMPAIPALQDIRTFLDQI</sequence>
<gene>
    <name evidence="1" type="ORF">SAMN03084138_03415</name>
</gene>
<dbReference type="Gene3D" id="3.10.450.50">
    <property type="match status" value="1"/>
</dbReference>
<dbReference type="InterPro" id="IPR032710">
    <property type="entry name" value="NTF2-like_dom_sf"/>
</dbReference>
<evidence type="ECO:0000313" key="2">
    <source>
        <dbReference type="Proteomes" id="UP000182692"/>
    </source>
</evidence>
<dbReference type="SUPFAM" id="SSF54427">
    <property type="entry name" value="NTF2-like"/>
    <property type="match status" value="1"/>
</dbReference>
<dbReference type="OrthoDB" id="8388066at2"/>
<dbReference type="AlphaFoldDB" id="A0A1I5U073"/>
<proteinExistence type="predicted"/>
<evidence type="ECO:0000313" key="1">
    <source>
        <dbReference type="EMBL" id="SFP88715.1"/>
    </source>
</evidence>
<reference evidence="1 2" key="1">
    <citation type="submission" date="2016-10" db="EMBL/GenBank/DDBJ databases">
        <authorList>
            <person name="de Groot N.N."/>
        </authorList>
    </citation>
    <scope>NUCLEOTIDE SEQUENCE [LARGE SCALE GENOMIC DNA]</scope>
    <source>
        <strain evidence="1 2">DSM 15893</strain>
    </source>
</reference>
<dbReference type="STRING" id="1121869.SAMN03084138_03415"/>
<dbReference type="Proteomes" id="UP000182692">
    <property type="component" value="Unassembled WGS sequence"/>
</dbReference>
<organism evidence="1 2">
    <name type="scientific">Enterovibrio norvegicus DSM 15893</name>
    <dbReference type="NCBI Taxonomy" id="1121869"/>
    <lineage>
        <taxon>Bacteria</taxon>
        <taxon>Pseudomonadati</taxon>
        <taxon>Pseudomonadota</taxon>
        <taxon>Gammaproteobacteria</taxon>
        <taxon>Vibrionales</taxon>
        <taxon>Vibrionaceae</taxon>
        <taxon>Enterovibrio</taxon>
    </lineage>
</organism>
<accession>A0A1I5U073</accession>
<dbReference type="GeneID" id="35874326"/>
<dbReference type="EMBL" id="FOWR01000028">
    <property type="protein sequence ID" value="SFP88715.1"/>
    <property type="molecule type" value="Genomic_DNA"/>
</dbReference>
<protein>
    <submittedName>
        <fullName evidence="1">SnoaL-like domain-containing protein</fullName>
    </submittedName>
</protein>
<name>A0A1I5U073_9GAMM</name>
<dbReference type="RefSeq" id="WP_017010293.1">
    <property type="nucleotide sequence ID" value="NZ_FOWR01000028.1"/>
</dbReference>